<feature type="compositionally biased region" description="Basic and acidic residues" evidence="1">
    <location>
        <begin position="32"/>
        <end position="46"/>
    </location>
</feature>
<feature type="region of interest" description="Disordered" evidence="1">
    <location>
        <begin position="27"/>
        <end position="46"/>
    </location>
</feature>
<evidence type="ECO:0000256" key="1">
    <source>
        <dbReference type="SAM" id="MobiDB-lite"/>
    </source>
</evidence>
<proteinExistence type="predicted"/>
<dbReference type="WBParaSite" id="ACAC_0001111201-mRNA-1">
    <property type="protein sequence ID" value="ACAC_0001111201-mRNA-1"/>
    <property type="gene ID" value="ACAC_0001111201"/>
</dbReference>
<sequence length="111" mass="13293">MVHDGEYDGRRHFISRDHDVIEMRTKGQQRLDNGRDDDVNECSEKTSRRTGKELALVNEIIKDVHFVIQPIQEPDMPLYHAFVTYDIREENKECTEERQCDFVEKATRRRR</sequence>
<accession>A0A0K0DII8</accession>
<protein>
    <submittedName>
        <fullName evidence="3">Helitron helicase</fullName>
    </submittedName>
</protein>
<dbReference type="Proteomes" id="UP000035642">
    <property type="component" value="Unassembled WGS sequence"/>
</dbReference>
<keyword evidence="2" id="KW-1185">Reference proteome</keyword>
<name>A0A0K0DII8_ANGCA</name>
<reference evidence="3" key="2">
    <citation type="submission" date="2017-02" db="UniProtKB">
        <authorList>
            <consortium name="WormBaseParasite"/>
        </authorList>
    </citation>
    <scope>IDENTIFICATION</scope>
</reference>
<reference evidence="2" key="1">
    <citation type="submission" date="2012-09" db="EMBL/GenBank/DDBJ databases">
        <authorList>
            <person name="Martin A.A."/>
        </authorList>
    </citation>
    <scope>NUCLEOTIDE SEQUENCE</scope>
</reference>
<evidence type="ECO:0000313" key="3">
    <source>
        <dbReference type="WBParaSite" id="ACAC_0001111201-mRNA-1"/>
    </source>
</evidence>
<dbReference type="AlphaFoldDB" id="A0A0K0DII8"/>
<organism evidence="2 3">
    <name type="scientific">Angiostrongylus cantonensis</name>
    <name type="common">Rat lungworm</name>
    <dbReference type="NCBI Taxonomy" id="6313"/>
    <lineage>
        <taxon>Eukaryota</taxon>
        <taxon>Metazoa</taxon>
        <taxon>Ecdysozoa</taxon>
        <taxon>Nematoda</taxon>
        <taxon>Chromadorea</taxon>
        <taxon>Rhabditida</taxon>
        <taxon>Rhabditina</taxon>
        <taxon>Rhabditomorpha</taxon>
        <taxon>Strongyloidea</taxon>
        <taxon>Metastrongylidae</taxon>
        <taxon>Angiostrongylus</taxon>
    </lineage>
</organism>
<evidence type="ECO:0000313" key="2">
    <source>
        <dbReference type="Proteomes" id="UP000035642"/>
    </source>
</evidence>